<dbReference type="Pfam" id="PF01370">
    <property type="entry name" value="Epimerase"/>
    <property type="match status" value="2"/>
</dbReference>
<evidence type="ECO:0000259" key="2">
    <source>
        <dbReference type="SMART" id="SM00822"/>
    </source>
</evidence>
<proteinExistence type="inferred from homology"/>
<dbReference type="KEGG" id="sus:Acid_3010"/>
<dbReference type="Gene3D" id="3.40.50.720">
    <property type="entry name" value="NAD(P)-binding Rossmann-like Domain"/>
    <property type="match status" value="1"/>
</dbReference>
<dbReference type="eggNOG" id="COG0451">
    <property type="taxonomic scope" value="Bacteria"/>
</dbReference>
<dbReference type="AlphaFoldDB" id="Q022V7"/>
<evidence type="ECO:0000313" key="3">
    <source>
        <dbReference type="EMBL" id="ABJ83993.1"/>
    </source>
</evidence>
<dbReference type="STRING" id="234267.Acid_3010"/>
<dbReference type="SMART" id="SM00822">
    <property type="entry name" value="PKS_KR"/>
    <property type="match status" value="1"/>
</dbReference>
<dbReference type="PRINTS" id="PR01713">
    <property type="entry name" value="NUCEPIMERASE"/>
</dbReference>
<gene>
    <name evidence="3" type="ordered locus">Acid_3010</name>
</gene>
<dbReference type="PANTHER" id="PTHR43000">
    <property type="entry name" value="DTDP-D-GLUCOSE 4,6-DEHYDRATASE-RELATED"/>
    <property type="match status" value="1"/>
</dbReference>
<feature type="domain" description="Ketoreductase" evidence="2">
    <location>
        <begin position="4"/>
        <end position="162"/>
    </location>
</feature>
<dbReference type="OrthoDB" id="9766450at2"/>
<dbReference type="SUPFAM" id="SSF51735">
    <property type="entry name" value="NAD(P)-binding Rossmann-fold domains"/>
    <property type="match status" value="1"/>
</dbReference>
<dbReference type="InterPro" id="IPR036291">
    <property type="entry name" value="NAD(P)-bd_dom_sf"/>
</dbReference>
<sequence length="373" mass="40552">MGKKLILITGGAGFIGSHVTRELLAHNYSVRILDCLAPQVHGAGGRRPAYLEPEAELITADIRDADAVAQALRHVDAVIHLVALVGVGQSMYQMVEYTSVNNLGTAILLEALSTHPVEKLIVASSMSIYGEGAYQDLDGKGYAATDRTLEQLRRKDWEIKDHLGRPLVPVPTPESKTPALASTYALSKFDQERLCLILGRAYSIPSVALRFFNTYGPNQALSNPYTGVLSNFASRVLNGNAPLIFEDGLQKRDFVSVFDVARACRLALETPAADGKAFNISSGVPMTVKEVADRTVRAIGGRRIEPQITGNYRAGDIRHCFADISQAKRVLGWQPKVTLEQGLVNLAEWLESQTAVDRGMEARAELAARGLMV</sequence>
<dbReference type="EMBL" id="CP000473">
    <property type="protein sequence ID" value="ABJ83993.1"/>
    <property type="molecule type" value="Genomic_DNA"/>
</dbReference>
<comment type="similarity">
    <text evidence="1">Belongs to the NAD(P)-dependent epimerase/dehydratase family.</text>
</comment>
<dbReference type="InParanoid" id="Q022V7"/>
<organism evidence="3">
    <name type="scientific">Solibacter usitatus (strain Ellin6076)</name>
    <dbReference type="NCBI Taxonomy" id="234267"/>
    <lineage>
        <taxon>Bacteria</taxon>
        <taxon>Pseudomonadati</taxon>
        <taxon>Acidobacteriota</taxon>
        <taxon>Terriglobia</taxon>
        <taxon>Bryobacterales</taxon>
        <taxon>Solibacteraceae</taxon>
        <taxon>Candidatus Solibacter</taxon>
    </lineage>
</organism>
<name>Q022V7_SOLUE</name>
<accession>Q022V7</accession>
<protein>
    <submittedName>
        <fullName evidence="3">NAD-dependent epimerase/dehydratase</fullName>
    </submittedName>
</protein>
<evidence type="ECO:0000256" key="1">
    <source>
        <dbReference type="ARBA" id="ARBA00007637"/>
    </source>
</evidence>
<dbReference type="InterPro" id="IPR057326">
    <property type="entry name" value="KR_dom"/>
</dbReference>
<dbReference type="InterPro" id="IPR001509">
    <property type="entry name" value="Epimerase_deHydtase"/>
</dbReference>
<dbReference type="HOGENOM" id="CLU_007383_1_7_0"/>
<reference evidence="3" key="1">
    <citation type="submission" date="2006-10" db="EMBL/GenBank/DDBJ databases">
        <title>Complete sequence of Solibacter usitatus Ellin6076.</title>
        <authorList>
            <consortium name="US DOE Joint Genome Institute"/>
            <person name="Copeland A."/>
            <person name="Lucas S."/>
            <person name="Lapidus A."/>
            <person name="Barry K."/>
            <person name="Detter J.C."/>
            <person name="Glavina del Rio T."/>
            <person name="Hammon N."/>
            <person name="Israni S."/>
            <person name="Dalin E."/>
            <person name="Tice H."/>
            <person name="Pitluck S."/>
            <person name="Thompson L.S."/>
            <person name="Brettin T."/>
            <person name="Bruce D."/>
            <person name="Han C."/>
            <person name="Tapia R."/>
            <person name="Gilna P."/>
            <person name="Schmutz J."/>
            <person name="Larimer F."/>
            <person name="Land M."/>
            <person name="Hauser L."/>
            <person name="Kyrpides N."/>
            <person name="Mikhailova N."/>
            <person name="Janssen P.H."/>
            <person name="Kuske C.R."/>
            <person name="Richardson P."/>
        </authorList>
    </citation>
    <scope>NUCLEOTIDE SEQUENCE</scope>
    <source>
        <strain evidence="3">Ellin6076</strain>
    </source>
</reference>